<dbReference type="AlphaFoldDB" id="U4LQU2"/>
<keyword evidence="2" id="KW-1185">Reference proteome</keyword>
<accession>U4LQU2</accession>
<sequence length="55" mass="6247">MPPLSPLHSQSVARCYSTPCCRGEYWRRIPLALQTRRQQLQPPEISASGETSCMK</sequence>
<gene>
    <name evidence="1" type="ORF">PCON_02197</name>
</gene>
<proteinExistence type="predicted"/>
<dbReference type="Proteomes" id="UP000018144">
    <property type="component" value="Unassembled WGS sequence"/>
</dbReference>
<name>U4LQU2_PYROM</name>
<evidence type="ECO:0000313" key="2">
    <source>
        <dbReference type="Proteomes" id="UP000018144"/>
    </source>
</evidence>
<organism evidence="1 2">
    <name type="scientific">Pyronema omphalodes (strain CBS 100304)</name>
    <name type="common">Pyronema confluens</name>
    <dbReference type="NCBI Taxonomy" id="1076935"/>
    <lineage>
        <taxon>Eukaryota</taxon>
        <taxon>Fungi</taxon>
        <taxon>Dikarya</taxon>
        <taxon>Ascomycota</taxon>
        <taxon>Pezizomycotina</taxon>
        <taxon>Pezizomycetes</taxon>
        <taxon>Pezizales</taxon>
        <taxon>Pyronemataceae</taxon>
        <taxon>Pyronema</taxon>
    </lineage>
</organism>
<evidence type="ECO:0000313" key="1">
    <source>
        <dbReference type="EMBL" id="CCX33934.1"/>
    </source>
</evidence>
<protein>
    <submittedName>
        <fullName evidence="1">Uncharacterized protein</fullName>
    </submittedName>
</protein>
<dbReference type="EMBL" id="HF936260">
    <property type="protein sequence ID" value="CCX33934.1"/>
    <property type="molecule type" value="Genomic_DNA"/>
</dbReference>
<reference evidence="1 2" key="1">
    <citation type="journal article" date="2013" name="PLoS Genet.">
        <title>The genome and development-dependent transcriptomes of Pyronema confluens: a window into fungal evolution.</title>
        <authorList>
            <person name="Traeger S."/>
            <person name="Altegoer F."/>
            <person name="Freitag M."/>
            <person name="Gabaldon T."/>
            <person name="Kempken F."/>
            <person name="Kumar A."/>
            <person name="Marcet-Houben M."/>
            <person name="Poggeler S."/>
            <person name="Stajich J.E."/>
            <person name="Nowrousian M."/>
        </authorList>
    </citation>
    <scope>NUCLEOTIDE SEQUENCE [LARGE SCALE GENOMIC DNA]</scope>
    <source>
        <strain evidence="2">CBS 100304</strain>
        <tissue evidence="1">Vegetative mycelium</tissue>
    </source>
</reference>